<organism evidence="1 2">
    <name type="scientific">Chionoecetes opilio</name>
    <name type="common">Atlantic snow crab</name>
    <name type="synonym">Cancer opilio</name>
    <dbReference type="NCBI Taxonomy" id="41210"/>
    <lineage>
        <taxon>Eukaryota</taxon>
        <taxon>Metazoa</taxon>
        <taxon>Ecdysozoa</taxon>
        <taxon>Arthropoda</taxon>
        <taxon>Crustacea</taxon>
        <taxon>Multicrustacea</taxon>
        <taxon>Malacostraca</taxon>
        <taxon>Eumalacostraca</taxon>
        <taxon>Eucarida</taxon>
        <taxon>Decapoda</taxon>
        <taxon>Pleocyemata</taxon>
        <taxon>Brachyura</taxon>
        <taxon>Eubrachyura</taxon>
        <taxon>Majoidea</taxon>
        <taxon>Majidae</taxon>
        <taxon>Chionoecetes</taxon>
    </lineage>
</organism>
<name>A0A8J4Y7J3_CHIOP</name>
<dbReference type="AlphaFoldDB" id="A0A8J4Y7J3"/>
<protein>
    <submittedName>
        <fullName evidence="1">Uncharacterized protein</fullName>
    </submittedName>
</protein>
<comment type="caution">
    <text evidence="1">The sequence shown here is derived from an EMBL/GenBank/DDBJ whole genome shotgun (WGS) entry which is preliminary data.</text>
</comment>
<accession>A0A8J4Y7J3</accession>
<sequence>MLFPLPEAPWYKQIKRAVYVQGGHCWGGNMPQGDSGYSVEPHLMTPHGQPANAAEEIFINSVKKHVSWLSRQLAFGRHDLSVYIRQSKLQPYICWPPPPPIKLLNKVIQNLLKTVNTMAIKSVCAVRDECFLQGWLCWRSDSKPQPFAHKQLKTYQAQSVKTWTKGKNIKNLPLHVEFIIGVSLSIFVGSNVEVKTPVMKGLGTLIFNWTALSHRGRGAGIVMPTEET</sequence>
<keyword evidence="2" id="KW-1185">Reference proteome</keyword>
<gene>
    <name evidence="1" type="ORF">GWK47_046191</name>
</gene>
<dbReference type="EMBL" id="JACEEZ010010857">
    <property type="protein sequence ID" value="KAG0721588.1"/>
    <property type="molecule type" value="Genomic_DNA"/>
</dbReference>
<proteinExistence type="predicted"/>
<evidence type="ECO:0000313" key="1">
    <source>
        <dbReference type="EMBL" id="KAG0721588.1"/>
    </source>
</evidence>
<evidence type="ECO:0000313" key="2">
    <source>
        <dbReference type="Proteomes" id="UP000770661"/>
    </source>
</evidence>
<reference evidence="1" key="1">
    <citation type="submission" date="2020-07" db="EMBL/GenBank/DDBJ databases">
        <title>The High-quality genome of the commercially important snow crab, Chionoecetes opilio.</title>
        <authorList>
            <person name="Jeong J.-H."/>
            <person name="Ryu S."/>
        </authorList>
    </citation>
    <scope>NUCLEOTIDE SEQUENCE</scope>
    <source>
        <strain evidence="1">MADBK_172401_WGS</strain>
        <tissue evidence="1">Digestive gland</tissue>
    </source>
</reference>
<dbReference type="Proteomes" id="UP000770661">
    <property type="component" value="Unassembled WGS sequence"/>
</dbReference>